<name>A0A5N6NJ39_9ASTR</name>
<dbReference type="AlphaFoldDB" id="A0A5N6NJ39"/>
<sequence length="168" mass="19095">MLDIRACGARMCACRFQSLHVCVEVCREHFNHRNYLKCPKVAEMVFEQPLNILVCCIRQKEKEGGGLGVFFSCSKPSIFTPKLSKLYQWLPQALMVICQKDASRTMMDFGNSKFPPPRLVPPWASPGSLAYRDVSRKSPIGRIGEDDAASLKEMESHYYSSLQRSNQQ</sequence>
<organism evidence="1 2">
    <name type="scientific">Mikania micrantha</name>
    <name type="common">bitter vine</name>
    <dbReference type="NCBI Taxonomy" id="192012"/>
    <lineage>
        <taxon>Eukaryota</taxon>
        <taxon>Viridiplantae</taxon>
        <taxon>Streptophyta</taxon>
        <taxon>Embryophyta</taxon>
        <taxon>Tracheophyta</taxon>
        <taxon>Spermatophyta</taxon>
        <taxon>Magnoliopsida</taxon>
        <taxon>eudicotyledons</taxon>
        <taxon>Gunneridae</taxon>
        <taxon>Pentapetalae</taxon>
        <taxon>asterids</taxon>
        <taxon>campanulids</taxon>
        <taxon>Asterales</taxon>
        <taxon>Asteraceae</taxon>
        <taxon>Asteroideae</taxon>
        <taxon>Heliantheae alliance</taxon>
        <taxon>Eupatorieae</taxon>
        <taxon>Mikania</taxon>
    </lineage>
</organism>
<evidence type="ECO:0000313" key="2">
    <source>
        <dbReference type="Proteomes" id="UP000326396"/>
    </source>
</evidence>
<dbReference type="Proteomes" id="UP000326396">
    <property type="component" value="Linkage Group LG19"/>
</dbReference>
<proteinExistence type="predicted"/>
<reference evidence="1 2" key="1">
    <citation type="submission" date="2019-05" db="EMBL/GenBank/DDBJ databases">
        <title>Mikania micrantha, genome provides insights into the molecular mechanism of rapid growth.</title>
        <authorList>
            <person name="Liu B."/>
        </authorList>
    </citation>
    <scope>NUCLEOTIDE SEQUENCE [LARGE SCALE GENOMIC DNA]</scope>
    <source>
        <strain evidence="1">NLD-2019</strain>
        <tissue evidence="1">Leaf</tissue>
    </source>
</reference>
<gene>
    <name evidence="1" type="ORF">E3N88_20526</name>
</gene>
<accession>A0A5N6NJ39</accession>
<comment type="caution">
    <text evidence="1">The sequence shown here is derived from an EMBL/GenBank/DDBJ whole genome shotgun (WGS) entry which is preliminary data.</text>
</comment>
<evidence type="ECO:0000313" key="1">
    <source>
        <dbReference type="EMBL" id="KAD4888453.1"/>
    </source>
</evidence>
<keyword evidence="2" id="KW-1185">Reference proteome</keyword>
<dbReference type="EMBL" id="SZYD01000011">
    <property type="protein sequence ID" value="KAD4888453.1"/>
    <property type="molecule type" value="Genomic_DNA"/>
</dbReference>
<protein>
    <submittedName>
        <fullName evidence="1">Uncharacterized protein</fullName>
    </submittedName>
</protein>